<accession>A0A381TDD6</accession>
<keyword evidence="5 6" id="KW-0472">Membrane</keyword>
<feature type="transmembrane region" description="Helical" evidence="6">
    <location>
        <begin position="218"/>
        <end position="245"/>
    </location>
</feature>
<comment type="subcellular location">
    <subcellularLocation>
        <location evidence="1">Cell membrane</location>
        <topology evidence="1">Multi-pass membrane protein</topology>
    </subcellularLocation>
</comment>
<evidence type="ECO:0000256" key="5">
    <source>
        <dbReference type="ARBA" id="ARBA00023136"/>
    </source>
</evidence>
<reference evidence="8" key="1">
    <citation type="submission" date="2018-05" db="EMBL/GenBank/DDBJ databases">
        <authorList>
            <person name="Lanie J.A."/>
            <person name="Ng W.-L."/>
            <person name="Kazmierczak K.M."/>
            <person name="Andrzejewski T.M."/>
            <person name="Davidsen T.M."/>
            <person name="Wayne K.J."/>
            <person name="Tettelin H."/>
            <person name="Glass J.I."/>
            <person name="Rusch D."/>
            <person name="Podicherti R."/>
            <person name="Tsui H.-C.T."/>
            <person name="Winkler M.E."/>
        </authorList>
    </citation>
    <scope>NUCLEOTIDE SEQUENCE</scope>
</reference>
<evidence type="ECO:0000259" key="7">
    <source>
        <dbReference type="Pfam" id="PF02687"/>
    </source>
</evidence>
<feature type="domain" description="ABC3 transporter permease C-terminal" evidence="7">
    <location>
        <begin position="174"/>
        <end position="299"/>
    </location>
</feature>
<protein>
    <recommendedName>
        <fullName evidence="7">ABC3 transporter permease C-terminal domain-containing protein</fullName>
    </recommendedName>
</protein>
<keyword evidence="2" id="KW-1003">Cell membrane</keyword>
<gene>
    <name evidence="8" type="ORF">METZ01_LOCUS67000</name>
</gene>
<evidence type="ECO:0000256" key="2">
    <source>
        <dbReference type="ARBA" id="ARBA00022475"/>
    </source>
</evidence>
<dbReference type="GO" id="GO:0044874">
    <property type="term" value="P:lipoprotein localization to outer membrane"/>
    <property type="evidence" value="ECO:0007669"/>
    <property type="project" value="TreeGrafter"/>
</dbReference>
<dbReference type="InterPro" id="IPR051447">
    <property type="entry name" value="Lipoprotein-release_system"/>
</dbReference>
<feature type="transmembrane region" description="Helical" evidence="6">
    <location>
        <begin position="265"/>
        <end position="286"/>
    </location>
</feature>
<organism evidence="8">
    <name type="scientific">marine metagenome</name>
    <dbReference type="NCBI Taxonomy" id="408172"/>
    <lineage>
        <taxon>unclassified sequences</taxon>
        <taxon>metagenomes</taxon>
        <taxon>ecological metagenomes</taxon>
    </lineage>
</organism>
<dbReference type="Pfam" id="PF02687">
    <property type="entry name" value="FtsX"/>
    <property type="match status" value="1"/>
</dbReference>
<proteinExistence type="predicted"/>
<name>A0A381TDD6_9ZZZZ</name>
<evidence type="ECO:0000313" key="8">
    <source>
        <dbReference type="EMBL" id="SVA14146.1"/>
    </source>
</evidence>
<keyword evidence="3 6" id="KW-0812">Transmembrane</keyword>
<dbReference type="GO" id="GO:0098797">
    <property type="term" value="C:plasma membrane protein complex"/>
    <property type="evidence" value="ECO:0007669"/>
    <property type="project" value="TreeGrafter"/>
</dbReference>
<feature type="transmembrane region" description="Helical" evidence="6">
    <location>
        <begin position="174"/>
        <end position="197"/>
    </location>
</feature>
<sequence>MISPNRERRGLISYESKQKVVVFKEIDTDIIDEFYQLPIIGNYPTKEQILVGYDIASRLGIKAGDEIIISSPLDQTSMLGFPPAFKVQVSGLFYSKILDYDDKFVFISNNIGNKLFRHASQTNFIDIKTKDDNRQKYLKKKISQLFDDKIKVESWKDRHATLVKAMNMEKIGSIIVLSLIILVASFNMTATLSLITIKKIKDIGILRVLGTKTSDIQRILFAQALIIGGKGTFIGIFFGIAFVYIQNMFGIIRLPSDIYAIDVLPMFLSFADLFIIALICFFFITLPGLSSGKKVSNFDPIEALRWIK</sequence>
<evidence type="ECO:0000256" key="6">
    <source>
        <dbReference type="SAM" id="Phobius"/>
    </source>
</evidence>
<evidence type="ECO:0000256" key="4">
    <source>
        <dbReference type="ARBA" id="ARBA00022989"/>
    </source>
</evidence>
<dbReference type="PANTHER" id="PTHR30489:SF0">
    <property type="entry name" value="LIPOPROTEIN-RELEASING SYSTEM TRANSMEMBRANE PROTEIN LOLE"/>
    <property type="match status" value="1"/>
</dbReference>
<evidence type="ECO:0000256" key="3">
    <source>
        <dbReference type="ARBA" id="ARBA00022692"/>
    </source>
</evidence>
<dbReference type="PANTHER" id="PTHR30489">
    <property type="entry name" value="LIPOPROTEIN-RELEASING SYSTEM TRANSMEMBRANE PROTEIN LOLE"/>
    <property type="match status" value="1"/>
</dbReference>
<keyword evidence="4 6" id="KW-1133">Transmembrane helix</keyword>
<dbReference type="InterPro" id="IPR003838">
    <property type="entry name" value="ABC3_permease_C"/>
</dbReference>
<dbReference type="AlphaFoldDB" id="A0A381TDD6"/>
<dbReference type="EMBL" id="UINC01004415">
    <property type="protein sequence ID" value="SVA14146.1"/>
    <property type="molecule type" value="Genomic_DNA"/>
</dbReference>
<evidence type="ECO:0000256" key="1">
    <source>
        <dbReference type="ARBA" id="ARBA00004651"/>
    </source>
</evidence>